<name>A0A8H5GNF0_9AGAR</name>
<gene>
    <name evidence="2" type="ORF">D9758_002366</name>
</gene>
<dbReference type="EMBL" id="JAACJM010000015">
    <property type="protein sequence ID" value="KAF5368313.1"/>
    <property type="molecule type" value="Genomic_DNA"/>
</dbReference>
<organism evidence="2 3">
    <name type="scientific">Tetrapyrgos nigripes</name>
    <dbReference type="NCBI Taxonomy" id="182062"/>
    <lineage>
        <taxon>Eukaryota</taxon>
        <taxon>Fungi</taxon>
        <taxon>Dikarya</taxon>
        <taxon>Basidiomycota</taxon>
        <taxon>Agaricomycotina</taxon>
        <taxon>Agaricomycetes</taxon>
        <taxon>Agaricomycetidae</taxon>
        <taxon>Agaricales</taxon>
        <taxon>Marasmiineae</taxon>
        <taxon>Marasmiaceae</taxon>
        <taxon>Tetrapyrgos</taxon>
    </lineage>
</organism>
<dbReference type="Pfam" id="PF05773">
    <property type="entry name" value="RWD"/>
    <property type="match status" value="1"/>
</dbReference>
<dbReference type="InterPro" id="IPR006575">
    <property type="entry name" value="RWD_dom"/>
</dbReference>
<keyword evidence="3" id="KW-1185">Reference proteome</keyword>
<dbReference type="InterPro" id="IPR016135">
    <property type="entry name" value="UBQ-conjugating_enzyme/RWD"/>
</dbReference>
<evidence type="ECO:0000313" key="3">
    <source>
        <dbReference type="Proteomes" id="UP000559256"/>
    </source>
</evidence>
<dbReference type="Gene3D" id="3.10.110.10">
    <property type="entry name" value="Ubiquitin Conjugating Enzyme"/>
    <property type="match status" value="1"/>
</dbReference>
<dbReference type="SUPFAM" id="SSF54495">
    <property type="entry name" value="UBC-like"/>
    <property type="match status" value="1"/>
</dbReference>
<feature type="domain" description="RWD" evidence="1">
    <location>
        <begin position="14"/>
        <end position="141"/>
    </location>
</feature>
<dbReference type="OrthoDB" id="1431934at2759"/>
<dbReference type="AlphaFoldDB" id="A0A8H5GNF0"/>
<proteinExistence type="predicted"/>
<dbReference type="CDD" id="cd23820">
    <property type="entry name" value="RWD_RNF14"/>
    <property type="match status" value="1"/>
</dbReference>
<dbReference type="PROSITE" id="PS50908">
    <property type="entry name" value="RWD"/>
    <property type="match status" value="1"/>
</dbReference>
<accession>A0A8H5GNF0</accession>
<dbReference type="SMART" id="SM00591">
    <property type="entry name" value="RWD"/>
    <property type="match status" value="1"/>
</dbReference>
<protein>
    <recommendedName>
        <fullName evidence="1">RWD domain-containing protein</fullName>
    </recommendedName>
</protein>
<sequence length="179" mass="20334">MSEGPGECHSLQKEELEVLESIYPDYILDSSDTHGNLKFEVPVEFSESQTVILSETFSSGTEHQAQTLSLSTLPPLLLHVALPALYPISQPPIIELIRSTHLWLPYYAKLQALLIDKWQEGNGVLYDWISYLHDGEFLQDMGLRKDNNTLGYAPARLTSSYAHTELDYITQRLNSSHHY</sequence>
<comment type="caution">
    <text evidence="2">The sequence shown here is derived from an EMBL/GenBank/DDBJ whole genome shotgun (WGS) entry which is preliminary data.</text>
</comment>
<evidence type="ECO:0000259" key="1">
    <source>
        <dbReference type="PROSITE" id="PS50908"/>
    </source>
</evidence>
<reference evidence="2 3" key="1">
    <citation type="journal article" date="2020" name="ISME J.">
        <title>Uncovering the hidden diversity of litter-decomposition mechanisms in mushroom-forming fungi.</title>
        <authorList>
            <person name="Floudas D."/>
            <person name="Bentzer J."/>
            <person name="Ahren D."/>
            <person name="Johansson T."/>
            <person name="Persson P."/>
            <person name="Tunlid A."/>
        </authorList>
    </citation>
    <scope>NUCLEOTIDE SEQUENCE [LARGE SCALE GENOMIC DNA]</scope>
    <source>
        <strain evidence="2 3">CBS 291.85</strain>
    </source>
</reference>
<evidence type="ECO:0000313" key="2">
    <source>
        <dbReference type="EMBL" id="KAF5368313.1"/>
    </source>
</evidence>
<dbReference type="Proteomes" id="UP000559256">
    <property type="component" value="Unassembled WGS sequence"/>
</dbReference>